<dbReference type="Proteomes" id="UP000803884">
    <property type="component" value="Unassembled WGS sequence"/>
</dbReference>
<keyword evidence="5" id="KW-1185">Reference proteome</keyword>
<feature type="compositionally biased region" description="Basic and acidic residues" evidence="2">
    <location>
        <begin position="1"/>
        <end position="19"/>
    </location>
</feature>
<dbReference type="PANTHER" id="PTHR13452">
    <property type="entry name" value="THUMP DOMAIN CONTAINING PROTEIN 1-RELATED"/>
    <property type="match status" value="1"/>
</dbReference>
<reference evidence="4 5" key="1">
    <citation type="journal article" date="2020" name="Microbiol. Resour. Announc.">
        <title>Draft Genome Sequence of a Cladosporium Species Isolated from the Mesophotic Ascidian Didemnum maculosum.</title>
        <authorList>
            <person name="Gioti A."/>
            <person name="Siaperas R."/>
            <person name="Nikolaivits E."/>
            <person name="Le Goff G."/>
            <person name="Ouazzani J."/>
            <person name="Kotoulas G."/>
            <person name="Topakas E."/>
        </authorList>
    </citation>
    <scope>NUCLEOTIDE SEQUENCE [LARGE SCALE GENOMIC DNA]</scope>
    <source>
        <strain evidence="4 5">TM138-S3</strain>
    </source>
</reference>
<sequence>MEQGGKRKADDGHGSTDKRAKTKKQWRVPRGTHNGALTPRVIQAGDSGIFVTCNKGREKKCVGEVRDLFTEYAETLYGAGEDDSAGAEGIESGIEAEIAGMQKPEKAQLFVPVKLEVQCVIFFKTVAPVEPVSFVQRICEDALANPMLKRTRTAKRLAPMSLMGKATMEGLESVAREVLKPHFHDEPVSPKKFAIRPNMRNHNILKRDAVIKTVAGLVGQPHKVDLKNYDLLIIVEIYQNICGVSVVDHRFEELKRYNLAEIFDPTPKEEVKNESGEAVVEEVAENAVGGEDDGKAQ</sequence>
<dbReference type="FunFam" id="3.30.2300.10:FF:000001">
    <property type="entry name" value="THUMP domain-containing protein 1"/>
    <property type="match status" value="1"/>
</dbReference>
<dbReference type="GeneID" id="96005737"/>
<organism evidence="4 5">
    <name type="scientific">Cladosporium halotolerans</name>
    <dbReference type="NCBI Taxonomy" id="1052096"/>
    <lineage>
        <taxon>Eukaryota</taxon>
        <taxon>Fungi</taxon>
        <taxon>Dikarya</taxon>
        <taxon>Ascomycota</taxon>
        <taxon>Pezizomycotina</taxon>
        <taxon>Dothideomycetes</taxon>
        <taxon>Dothideomycetidae</taxon>
        <taxon>Cladosporiales</taxon>
        <taxon>Cladosporiaceae</taxon>
        <taxon>Cladosporium</taxon>
    </lineage>
</organism>
<protein>
    <recommendedName>
        <fullName evidence="3">THUMP domain-containing protein</fullName>
    </recommendedName>
</protein>
<dbReference type="SMART" id="SM00981">
    <property type="entry name" value="THUMP"/>
    <property type="match status" value="1"/>
</dbReference>
<evidence type="ECO:0000259" key="3">
    <source>
        <dbReference type="PROSITE" id="PS51165"/>
    </source>
</evidence>
<name>A0AB34KQ26_9PEZI</name>
<feature type="domain" description="THUMP" evidence="3">
    <location>
        <begin position="142"/>
        <end position="248"/>
    </location>
</feature>
<evidence type="ECO:0000256" key="1">
    <source>
        <dbReference type="PROSITE-ProRule" id="PRU00529"/>
    </source>
</evidence>
<gene>
    <name evidence="4" type="ORF">WHR41_04293</name>
</gene>
<evidence type="ECO:0000313" key="4">
    <source>
        <dbReference type="EMBL" id="KAL1587217.1"/>
    </source>
</evidence>
<dbReference type="PROSITE" id="PS51165">
    <property type="entry name" value="THUMP"/>
    <property type="match status" value="1"/>
</dbReference>
<dbReference type="EMBL" id="JAAQHG020000011">
    <property type="protein sequence ID" value="KAL1587217.1"/>
    <property type="molecule type" value="Genomic_DNA"/>
</dbReference>
<keyword evidence="1" id="KW-0694">RNA-binding</keyword>
<dbReference type="GO" id="GO:0006400">
    <property type="term" value="P:tRNA modification"/>
    <property type="evidence" value="ECO:0007669"/>
    <property type="project" value="InterPro"/>
</dbReference>
<dbReference type="InterPro" id="IPR040183">
    <property type="entry name" value="THUMPD1-like"/>
</dbReference>
<dbReference type="CDD" id="cd11717">
    <property type="entry name" value="THUMP_THUMPD1_like"/>
    <property type="match status" value="1"/>
</dbReference>
<accession>A0AB34KQ26</accession>
<evidence type="ECO:0000256" key="2">
    <source>
        <dbReference type="SAM" id="MobiDB-lite"/>
    </source>
</evidence>
<dbReference type="InterPro" id="IPR004114">
    <property type="entry name" value="THUMP_dom"/>
</dbReference>
<dbReference type="SUPFAM" id="SSF143437">
    <property type="entry name" value="THUMP domain-like"/>
    <property type="match status" value="1"/>
</dbReference>
<dbReference type="PANTHER" id="PTHR13452:SF10">
    <property type="entry name" value="THUMP DOMAIN-CONTAINING PROTEIN 1"/>
    <property type="match status" value="1"/>
</dbReference>
<evidence type="ECO:0000313" key="5">
    <source>
        <dbReference type="Proteomes" id="UP000803884"/>
    </source>
</evidence>
<dbReference type="RefSeq" id="XP_069230322.1">
    <property type="nucleotide sequence ID" value="XM_069372899.1"/>
</dbReference>
<dbReference type="GO" id="GO:0003723">
    <property type="term" value="F:RNA binding"/>
    <property type="evidence" value="ECO:0007669"/>
    <property type="project" value="UniProtKB-UniRule"/>
</dbReference>
<feature type="region of interest" description="Disordered" evidence="2">
    <location>
        <begin position="268"/>
        <end position="297"/>
    </location>
</feature>
<dbReference type="Gene3D" id="3.30.2300.10">
    <property type="entry name" value="THUMP superfamily"/>
    <property type="match status" value="1"/>
</dbReference>
<proteinExistence type="predicted"/>
<dbReference type="Pfam" id="PF02926">
    <property type="entry name" value="THUMP"/>
    <property type="match status" value="1"/>
</dbReference>
<dbReference type="AlphaFoldDB" id="A0AB34KQ26"/>
<comment type="caution">
    <text evidence="4">The sequence shown here is derived from an EMBL/GenBank/DDBJ whole genome shotgun (WGS) entry which is preliminary data.</text>
</comment>
<feature type="region of interest" description="Disordered" evidence="2">
    <location>
        <begin position="1"/>
        <end position="38"/>
    </location>
</feature>